<evidence type="ECO:0000256" key="3">
    <source>
        <dbReference type="ARBA" id="ARBA00038502"/>
    </source>
</evidence>
<dbReference type="InterPro" id="IPR051531">
    <property type="entry name" value="N-acetyltransferase"/>
</dbReference>
<evidence type="ECO:0000259" key="4">
    <source>
        <dbReference type="PROSITE" id="PS51186"/>
    </source>
</evidence>
<comment type="caution">
    <text evidence="5">The sequence shown here is derived from an EMBL/GenBank/DDBJ whole genome shotgun (WGS) entry which is preliminary data.</text>
</comment>
<feature type="domain" description="N-acetyltransferase" evidence="4">
    <location>
        <begin position="10"/>
        <end position="178"/>
    </location>
</feature>
<evidence type="ECO:0000256" key="1">
    <source>
        <dbReference type="ARBA" id="ARBA00022679"/>
    </source>
</evidence>
<name>A0ABW0BEM5_9ACTN</name>
<evidence type="ECO:0000313" key="6">
    <source>
        <dbReference type="Proteomes" id="UP001596087"/>
    </source>
</evidence>
<dbReference type="InterPro" id="IPR016181">
    <property type="entry name" value="Acyl_CoA_acyltransferase"/>
</dbReference>
<reference evidence="6" key="1">
    <citation type="journal article" date="2019" name="Int. J. Syst. Evol. Microbiol.">
        <title>The Global Catalogue of Microorganisms (GCM) 10K type strain sequencing project: providing services to taxonomists for standard genome sequencing and annotation.</title>
        <authorList>
            <consortium name="The Broad Institute Genomics Platform"/>
            <consortium name="The Broad Institute Genome Sequencing Center for Infectious Disease"/>
            <person name="Wu L."/>
            <person name="Ma J."/>
        </authorList>
    </citation>
    <scope>NUCLEOTIDE SEQUENCE [LARGE SCALE GENOMIC DNA]</scope>
    <source>
        <strain evidence="6">DFY41</strain>
    </source>
</reference>
<dbReference type="Pfam" id="PF13302">
    <property type="entry name" value="Acetyltransf_3"/>
    <property type="match status" value="1"/>
</dbReference>
<dbReference type="Gene3D" id="3.40.630.30">
    <property type="match status" value="1"/>
</dbReference>
<evidence type="ECO:0000256" key="2">
    <source>
        <dbReference type="ARBA" id="ARBA00023315"/>
    </source>
</evidence>
<comment type="similarity">
    <text evidence="3">Belongs to the acetyltransferase family. RimJ subfamily.</text>
</comment>
<keyword evidence="1 5" id="KW-0808">Transferase</keyword>
<evidence type="ECO:0000313" key="5">
    <source>
        <dbReference type="EMBL" id="MFC5175442.1"/>
    </source>
</evidence>
<dbReference type="EMBL" id="JBHSKD010000002">
    <property type="protein sequence ID" value="MFC5175442.1"/>
    <property type="molecule type" value="Genomic_DNA"/>
</dbReference>
<dbReference type="PANTHER" id="PTHR43792:SF8">
    <property type="entry name" value="[RIBOSOMAL PROTEIN US5]-ALANINE N-ACETYLTRANSFERASE"/>
    <property type="match status" value="1"/>
</dbReference>
<organism evidence="5 6">
    <name type="scientific">Nocardioides taihuensis</name>
    <dbReference type="NCBI Taxonomy" id="1835606"/>
    <lineage>
        <taxon>Bacteria</taxon>
        <taxon>Bacillati</taxon>
        <taxon>Actinomycetota</taxon>
        <taxon>Actinomycetes</taxon>
        <taxon>Propionibacteriales</taxon>
        <taxon>Nocardioidaceae</taxon>
        <taxon>Nocardioides</taxon>
    </lineage>
</organism>
<protein>
    <submittedName>
        <fullName evidence="5">GNAT family N-acetyltransferase</fullName>
        <ecNumber evidence="5">2.3.-.-</ecNumber>
    </submittedName>
</protein>
<dbReference type="SUPFAM" id="SSF55729">
    <property type="entry name" value="Acyl-CoA N-acyltransferases (Nat)"/>
    <property type="match status" value="1"/>
</dbReference>
<keyword evidence="6" id="KW-1185">Reference proteome</keyword>
<keyword evidence="2 5" id="KW-0012">Acyltransferase</keyword>
<dbReference type="Proteomes" id="UP001596087">
    <property type="component" value="Unassembled WGS sequence"/>
</dbReference>
<dbReference type="RefSeq" id="WP_378586210.1">
    <property type="nucleotide sequence ID" value="NZ_JBHSKD010000002.1"/>
</dbReference>
<gene>
    <name evidence="5" type="ORF">ACFPGP_02080</name>
</gene>
<accession>A0ABW0BEM5</accession>
<dbReference type="InterPro" id="IPR000182">
    <property type="entry name" value="GNAT_dom"/>
</dbReference>
<sequence>MDSVTLPPGYDLRVASPEAATALAAAYTRNREHLAPWEPVRDDEFFTRAGQERRLADLQRDAEAGTAVAWLLHHADAVVGRVTLSNVTGGVFQSANLGYWVDVDHTGRGLATALVRFAARQATDRGLHRLEAGTQRSNVASRAVLARCGFELIGTAPSYLFLAGSWQDHDLWQRILHDRAPRANS</sequence>
<dbReference type="GO" id="GO:0016746">
    <property type="term" value="F:acyltransferase activity"/>
    <property type="evidence" value="ECO:0007669"/>
    <property type="project" value="UniProtKB-KW"/>
</dbReference>
<dbReference type="EC" id="2.3.-.-" evidence="5"/>
<dbReference type="PROSITE" id="PS51186">
    <property type="entry name" value="GNAT"/>
    <property type="match status" value="1"/>
</dbReference>
<dbReference type="PANTHER" id="PTHR43792">
    <property type="entry name" value="GNAT FAMILY, PUTATIVE (AFU_ORTHOLOGUE AFUA_3G00765)-RELATED-RELATED"/>
    <property type="match status" value="1"/>
</dbReference>
<proteinExistence type="inferred from homology"/>